<accession>A0A2G6K6T5</accession>
<gene>
    <name evidence="3" type="ORF">CSA56_18455</name>
</gene>
<evidence type="ECO:0000313" key="4">
    <source>
        <dbReference type="Proteomes" id="UP000230821"/>
    </source>
</evidence>
<dbReference type="InterPro" id="IPR000683">
    <property type="entry name" value="Gfo/Idh/MocA-like_OxRdtase_N"/>
</dbReference>
<dbReference type="Proteomes" id="UP000230821">
    <property type="component" value="Unassembled WGS sequence"/>
</dbReference>
<dbReference type="AlphaFoldDB" id="A0A2G6K6T5"/>
<dbReference type="InterPro" id="IPR036291">
    <property type="entry name" value="NAD(P)-bd_dom_sf"/>
</dbReference>
<reference evidence="3 4" key="1">
    <citation type="submission" date="2017-10" db="EMBL/GenBank/DDBJ databases">
        <title>Novel microbial diversity and functional potential in the marine mammal oral microbiome.</title>
        <authorList>
            <person name="Dudek N.K."/>
            <person name="Sun C.L."/>
            <person name="Burstein D."/>
            <person name="Kantor R.S."/>
            <person name="Aliaga Goltsman D.S."/>
            <person name="Bik E.M."/>
            <person name="Thomas B.C."/>
            <person name="Banfield J.F."/>
            <person name="Relman D.A."/>
        </authorList>
    </citation>
    <scope>NUCLEOTIDE SEQUENCE [LARGE SCALE GENOMIC DNA]</scope>
    <source>
        <strain evidence="3">DOLJORAL78_47_16</strain>
    </source>
</reference>
<organism evidence="3 4">
    <name type="scientific">candidate division KSB3 bacterium</name>
    <dbReference type="NCBI Taxonomy" id="2044937"/>
    <lineage>
        <taxon>Bacteria</taxon>
        <taxon>candidate division KSB3</taxon>
    </lineage>
</organism>
<dbReference type="PANTHER" id="PTHR43377">
    <property type="entry name" value="BILIVERDIN REDUCTASE A"/>
    <property type="match status" value="1"/>
</dbReference>
<dbReference type="InterPro" id="IPR055170">
    <property type="entry name" value="GFO_IDH_MocA-like_dom"/>
</dbReference>
<dbReference type="Gene3D" id="3.30.360.10">
    <property type="entry name" value="Dihydrodipicolinate Reductase, domain 2"/>
    <property type="match status" value="1"/>
</dbReference>
<dbReference type="InterPro" id="IPR051450">
    <property type="entry name" value="Gfo/Idh/MocA_Oxidoreductases"/>
</dbReference>
<dbReference type="Gene3D" id="3.40.50.720">
    <property type="entry name" value="NAD(P)-binding Rossmann-like Domain"/>
    <property type="match status" value="1"/>
</dbReference>
<dbReference type="PANTHER" id="PTHR43377:SF1">
    <property type="entry name" value="BILIVERDIN REDUCTASE A"/>
    <property type="match status" value="1"/>
</dbReference>
<evidence type="ECO:0000313" key="3">
    <source>
        <dbReference type="EMBL" id="PIE31364.1"/>
    </source>
</evidence>
<sequence length="387" mass="42745">MDWGECLLILNSCCFKGGNTMKVKIYGAGSIGNHLGHACRNKGWDVLMCDSDPTALKRTKQDIYPSRYGTWDEAIRLVTPDQLPDEDFDLVIIGTPPDTHLAIAKSVLETRPPKAMLVEKPVCTPSLEGAQQVLDLANGAGTVACVGYNHTLTANTVYAEHCLTERLIGKPLSLSVRFREHWGGIFKAHPWLAGPQDSYLGYWKRGGGTCGEHSHAINLWQHFATHCGLGRIVEVSATMDMVKENGAEYDRIALLNVMTETGEVGDIAQDVITEPAQKQMRIQGSKGYLEWYCNIESGYDAVFKGVDGDEPEKKMIAKTRPDDFKNEIDHLEKILNGTLDHDDSPIALECGLDTMLVVAAAYLSSQKKRAVRINYKAGYCREALEVI</sequence>
<feature type="domain" description="GFO/IDH/MocA-like oxidoreductase" evidence="2">
    <location>
        <begin position="160"/>
        <end position="290"/>
    </location>
</feature>
<comment type="caution">
    <text evidence="3">The sequence shown here is derived from an EMBL/GenBank/DDBJ whole genome shotgun (WGS) entry which is preliminary data.</text>
</comment>
<dbReference type="Pfam" id="PF01408">
    <property type="entry name" value="GFO_IDH_MocA"/>
    <property type="match status" value="1"/>
</dbReference>
<dbReference type="SUPFAM" id="SSF51735">
    <property type="entry name" value="NAD(P)-binding Rossmann-fold domains"/>
    <property type="match status" value="1"/>
</dbReference>
<dbReference type="EMBL" id="PDSK01000149">
    <property type="protein sequence ID" value="PIE31364.1"/>
    <property type="molecule type" value="Genomic_DNA"/>
</dbReference>
<dbReference type="SUPFAM" id="SSF55347">
    <property type="entry name" value="Glyceraldehyde-3-phosphate dehydrogenase-like, C-terminal domain"/>
    <property type="match status" value="1"/>
</dbReference>
<dbReference type="Pfam" id="PF22725">
    <property type="entry name" value="GFO_IDH_MocA_C3"/>
    <property type="match status" value="1"/>
</dbReference>
<evidence type="ECO:0000259" key="1">
    <source>
        <dbReference type="Pfam" id="PF01408"/>
    </source>
</evidence>
<dbReference type="GO" id="GO:0000166">
    <property type="term" value="F:nucleotide binding"/>
    <property type="evidence" value="ECO:0007669"/>
    <property type="project" value="InterPro"/>
</dbReference>
<proteinExistence type="predicted"/>
<feature type="domain" description="Gfo/Idh/MocA-like oxidoreductase N-terminal" evidence="1">
    <location>
        <begin position="22"/>
        <end position="148"/>
    </location>
</feature>
<protein>
    <submittedName>
        <fullName evidence="3">Dehydrogenase</fullName>
    </submittedName>
</protein>
<name>A0A2G6K6T5_9BACT</name>
<evidence type="ECO:0000259" key="2">
    <source>
        <dbReference type="Pfam" id="PF22725"/>
    </source>
</evidence>